<organism evidence="1 2">
    <name type="scientific">Senna tora</name>
    <dbReference type="NCBI Taxonomy" id="362788"/>
    <lineage>
        <taxon>Eukaryota</taxon>
        <taxon>Viridiplantae</taxon>
        <taxon>Streptophyta</taxon>
        <taxon>Embryophyta</taxon>
        <taxon>Tracheophyta</taxon>
        <taxon>Spermatophyta</taxon>
        <taxon>Magnoliopsida</taxon>
        <taxon>eudicotyledons</taxon>
        <taxon>Gunneridae</taxon>
        <taxon>Pentapetalae</taxon>
        <taxon>rosids</taxon>
        <taxon>fabids</taxon>
        <taxon>Fabales</taxon>
        <taxon>Fabaceae</taxon>
        <taxon>Caesalpinioideae</taxon>
        <taxon>Cassia clade</taxon>
        <taxon>Senna</taxon>
    </lineage>
</organism>
<name>A0A834TDN8_9FABA</name>
<dbReference type="OrthoDB" id="1422693at2759"/>
<sequence>MGHRRHETEFIENITEAVWSKLQSKLPPDFDFVVGIESRIEGTKEIQWIILNSLEPHEAYWDREAFSNISNLRLLIMSGDLNLRRGFKSFPQALKVLQWDKYNLDALPHAIPLDKLVHFRMQHSKIKQLCKETQFMGNLKFLDLSHCIDLTKLPNFDGIPNLERLVLEGCKSLVEIHHSLGQHKKLMIVNLMHCTSLKALPRKLEMNSLVTFIVSGCSKIRKLPEFGETMERLSTLDLEETSVIRLPESLAFLTGLTTLNLRNCKNLVCLSNVIQNLRSIKIINLSGCSKCEKLPENWNGNKAMEELDVSGTAIKEVPSSIFLLENLKFLSFHGCKGTSPHQAWNFPIPFGWKHKLNNPSISTMLMLPSSSPNLPLLKQLDLSYCNLRDESLPKDLNNLSSLEVLDLRGNNFVNLPTTFISNLLRLRRVRLEYCSRLQKLPELPQNISSIWADDCASVEPLLDTQLLGLIVSPMLQRLKQQDYGCFVLIAGSEIPSWFQNQNCLHLSTTDISFTADIPDYCSSSDFWGIAVCLIFHGDIGIASTPNLHCDSIDYRYYGTEDTWKGRSGGFGIYDQYNCGHQLSMFFFPCNNVHIKHLQLEFSIKRKEKYKITKYGWRVVSMEDFEAWRQMKCEGSSGNNRNHNIIEIASNNNNEV</sequence>
<dbReference type="SUPFAM" id="SSF52047">
    <property type="entry name" value="RNI-like"/>
    <property type="match status" value="1"/>
</dbReference>
<dbReference type="PANTHER" id="PTHR11017:SF527">
    <property type="entry name" value="TMV RESISTANCE PROTEIN N-LIKE"/>
    <property type="match status" value="1"/>
</dbReference>
<keyword evidence="2" id="KW-1185">Reference proteome</keyword>
<protein>
    <submittedName>
        <fullName evidence="1">TMV resistance protein N-like</fullName>
    </submittedName>
</protein>
<dbReference type="Pfam" id="PF00560">
    <property type="entry name" value="LRR_1"/>
    <property type="match status" value="2"/>
</dbReference>
<reference evidence="1" key="1">
    <citation type="submission" date="2020-09" db="EMBL/GenBank/DDBJ databases">
        <title>Genome-Enabled Discovery of Anthraquinone Biosynthesis in Senna tora.</title>
        <authorList>
            <person name="Kang S.-H."/>
            <person name="Pandey R.P."/>
            <person name="Lee C.-M."/>
            <person name="Sim J.-S."/>
            <person name="Jeong J.-T."/>
            <person name="Choi B.-S."/>
            <person name="Jung M."/>
            <person name="Ginzburg D."/>
            <person name="Zhao K."/>
            <person name="Won S.Y."/>
            <person name="Oh T.-J."/>
            <person name="Yu Y."/>
            <person name="Kim N.-H."/>
            <person name="Lee O.R."/>
            <person name="Lee T.-H."/>
            <person name="Bashyal P."/>
            <person name="Kim T.-S."/>
            <person name="Lee W.-H."/>
            <person name="Kawkins C."/>
            <person name="Kim C.-K."/>
            <person name="Kim J.S."/>
            <person name="Ahn B.O."/>
            <person name="Rhee S.Y."/>
            <person name="Sohng J.K."/>
        </authorList>
    </citation>
    <scope>NUCLEOTIDE SEQUENCE</scope>
    <source>
        <tissue evidence="1">Leaf</tissue>
    </source>
</reference>
<dbReference type="SUPFAM" id="SSF52058">
    <property type="entry name" value="L domain-like"/>
    <property type="match status" value="1"/>
</dbReference>
<accession>A0A834TDN8</accession>
<dbReference type="InterPro" id="IPR001611">
    <property type="entry name" value="Leu-rich_rpt"/>
</dbReference>
<gene>
    <name evidence="1" type="ORF">G2W53_029248</name>
</gene>
<comment type="caution">
    <text evidence="1">The sequence shown here is derived from an EMBL/GenBank/DDBJ whole genome shotgun (WGS) entry which is preliminary data.</text>
</comment>
<dbReference type="Gene3D" id="3.80.10.10">
    <property type="entry name" value="Ribonuclease Inhibitor"/>
    <property type="match status" value="3"/>
</dbReference>
<proteinExistence type="predicted"/>
<dbReference type="AlphaFoldDB" id="A0A834TDN8"/>
<dbReference type="Proteomes" id="UP000634136">
    <property type="component" value="Unassembled WGS sequence"/>
</dbReference>
<dbReference type="InterPro" id="IPR032675">
    <property type="entry name" value="LRR_dom_sf"/>
</dbReference>
<dbReference type="InterPro" id="IPR044974">
    <property type="entry name" value="Disease_R_plants"/>
</dbReference>
<evidence type="ECO:0000313" key="1">
    <source>
        <dbReference type="EMBL" id="KAF7815279.1"/>
    </source>
</evidence>
<dbReference type="GO" id="GO:0006952">
    <property type="term" value="P:defense response"/>
    <property type="evidence" value="ECO:0007669"/>
    <property type="project" value="InterPro"/>
</dbReference>
<evidence type="ECO:0000313" key="2">
    <source>
        <dbReference type="Proteomes" id="UP000634136"/>
    </source>
</evidence>
<dbReference type="PANTHER" id="PTHR11017">
    <property type="entry name" value="LEUCINE-RICH REPEAT-CONTAINING PROTEIN"/>
    <property type="match status" value="1"/>
</dbReference>
<dbReference type="EMBL" id="JAAIUW010000009">
    <property type="protein sequence ID" value="KAF7815279.1"/>
    <property type="molecule type" value="Genomic_DNA"/>
</dbReference>